<protein>
    <submittedName>
        <fullName evidence="2">82ca89e2-a8ec-49db-9af1-798da1192c1e</fullName>
    </submittedName>
</protein>
<dbReference type="Proteomes" id="UP000289323">
    <property type="component" value="Unassembled WGS sequence"/>
</dbReference>
<organism evidence="2 3">
    <name type="scientific">Thermothielavioides terrestris</name>
    <dbReference type="NCBI Taxonomy" id="2587410"/>
    <lineage>
        <taxon>Eukaryota</taxon>
        <taxon>Fungi</taxon>
        <taxon>Dikarya</taxon>
        <taxon>Ascomycota</taxon>
        <taxon>Pezizomycotina</taxon>
        <taxon>Sordariomycetes</taxon>
        <taxon>Sordariomycetidae</taxon>
        <taxon>Sordariales</taxon>
        <taxon>Chaetomiaceae</taxon>
        <taxon>Thermothielavioides</taxon>
    </lineage>
</organism>
<accession>A0A446BVX3</accession>
<evidence type="ECO:0000256" key="1">
    <source>
        <dbReference type="SAM" id="MobiDB-lite"/>
    </source>
</evidence>
<sequence length="78" mass="8345">MRVYPNRLLHAPGDPDCADLEKQLSQAAADSGAGGHAGRAWRRQLPVTDGMSRLQRQVAGAGRNPPQEKPQAFVDAAL</sequence>
<feature type="region of interest" description="Disordered" evidence="1">
    <location>
        <begin position="24"/>
        <end position="78"/>
    </location>
</feature>
<evidence type="ECO:0000313" key="2">
    <source>
        <dbReference type="EMBL" id="SPQ26692.1"/>
    </source>
</evidence>
<evidence type="ECO:0000313" key="3">
    <source>
        <dbReference type="Proteomes" id="UP000289323"/>
    </source>
</evidence>
<gene>
    <name evidence="2" type="ORF">TT172_LOCUS9111</name>
</gene>
<name>A0A446BVX3_9PEZI</name>
<dbReference type="EMBL" id="OUUZ01000018">
    <property type="protein sequence ID" value="SPQ26692.1"/>
    <property type="molecule type" value="Genomic_DNA"/>
</dbReference>
<dbReference type="AlphaFoldDB" id="A0A446BVX3"/>
<reference evidence="2 3" key="1">
    <citation type="submission" date="2018-04" db="EMBL/GenBank/DDBJ databases">
        <authorList>
            <person name="Huttner S."/>
            <person name="Dainat J."/>
        </authorList>
    </citation>
    <scope>NUCLEOTIDE SEQUENCE [LARGE SCALE GENOMIC DNA]</scope>
</reference>
<proteinExistence type="predicted"/>